<gene>
    <name evidence="1" type="ORF">ACFPB0_11350</name>
</gene>
<comment type="caution">
    <text evidence="1">The sequence shown here is derived from an EMBL/GenBank/DDBJ whole genome shotgun (WGS) entry which is preliminary data.</text>
</comment>
<name>A0ABV9NFS4_9PROT</name>
<evidence type="ECO:0000313" key="2">
    <source>
        <dbReference type="Proteomes" id="UP001596024"/>
    </source>
</evidence>
<dbReference type="InterPro" id="IPR036291">
    <property type="entry name" value="NAD(P)-bd_dom_sf"/>
</dbReference>
<dbReference type="Proteomes" id="UP001596024">
    <property type="component" value="Unassembled WGS sequence"/>
</dbReference>
<dbReference type="EMBL" id="JBHSGQ010000005">
    <property type="protein sequence ID" value="MFC4725888.1"/>
    <property type="molecule type" value="Genomic_DNA"/>
</dbReference>
<dbReference type="Gene3D" id="3.40.50.720">
    <property type="entry name" value="NAD(P)-binding Rossmann-like Domain"/>
    <property type="match status" value="1"/>
</dbReference>
<dbReference type="InterPro" id="IPR002347">
    <property type="entry name" value="SDR_fam"/>
</dbReference>
<dbReference type="SUPFAM" id="SSF51735">
    <property type="entry name" value="NAD(P)-binding Rossmann-fold domains"/>
    <property type="match status" value="1"/>
</dbReference>
<protein>
    <submittedName>
        <fullName evidence="1">SDR family NAD(P)-dependent oxidoreductase</fullName>
    </submittedName>
</protein>
<reference evidence="2" key="1">
    <citation type="journal article" date="2019" name="Int. J. Syst. Evol. Microbiol.">
        <title>The Global Catalogue of Microorganisms (GCM) 10K type strain sequencing project: providing services to taxonomists for standard genome sequencing and annotation.</title>
        <authorList>
            <consortium name="The Broad Institute Genomics Platform"/>
            <consortium name="The Broad Institute Genome Sequencing Center for Infectious Disease"/>
            <person name="Wu L."/>
            <person name="Ma J."/>
        </authorList>
    </citation>
    <scope>NUCLEOTIDE SEQUENCE [LARGE SCALE GENOMIC DNA]</scope>
    <source>
        <strain evidence="2">CCUG 62981</strain>
    </source>
</reference>
<keyword evidence="2" id="KW-1185">Reference proteome</keyword>
<proteinExistence type="predicted"/>
<dbReference type="PRINTS" id="PR00081">
    <property type="entry name" value="GDHRDH"/>
</dbReference>
<organism evidence="1 2">
    <name type="scientific">Glycocaulis abyssi</name>
    <dbReference type="NCBI Taxonomy" id="1433403"/>
    <lineage>
        <taxon>Bacteria</taxon>
        <taxon>Pseudomonadati</taxon>
        <taxon>Pseudomonadota</taxon>
        <taxon>Alphaproteobacteria</taxon>
        <taxon>Maricaulales</taxon>
        <taxon>Maricaulaceae</taxon>
        <taxon>Glycocaulis</taxon>
    </lineage>
</organism>
<evidence type="ECO:0000313" key="1">
    <source>
        <dbReference type="EMBL" id="MFC4725888.1"/>
    </source>
</evidence>
<sequence>MSNTLASLPENYRALVIGASGGIGGAFVRHLAADPRCGEVHALSRSGEVPDSPKVRPGSIDLEDPASIRRALAPVSDDGPVHLVITASGILHGEDFGPEKTWRHLDADSMARLFAVNTTGPALVAAALLDALPREGKSVFAALSARVGSISDNRLGGWHAYRASKAALNQIIRTLSIELARKRREALIVGLHPGTVETALSEPFRGNVPEGKLFTPEYSAGRLLAVIDTLTPEHSGRCFDFAGDEVMP</sequence>
<dbReference type="RefSeq" id="WP_371392855.1">
    <property type="nucleotide sequence ID" value="NZ_CP163421.1"/>
</dbReference>
<dbReference type="PANTHER" id="PTHR43544">
    <property type="entry name" value="SHORT-CHAIN DEHYDROGENASE/REDUCTASE"/>
    <property type="match status" value="1"/>
</dbReference>
<accession>A0ABV9NFS4</accession>
<dbReference type="Pfam" id="PF00106">
    <property type="entry name" value="adh_short"/>
    <property type="match status" value="1"/>
</dbReference>
<dbReference type="InterPro" id="IPR051468">
    <property type="entry name" value="Fungal_SecMetab_SDRs"/>
</dbReference>
<dbReference type="PANTHER" id="PTHR43544:SF12">
    <property type="entry name" value="NAD(P)-BINDING ROSSMANN-FOLD SUPERFAMILY PROTEIN"/>
    <property type="match status" value="1"/>
</dbReference>